<name>A0ABR1K6R5_9AGAR</name>
<evidence type="ECO:0008006" key="9">
    <source>
        <dbReference type="Google" id="ProtNLM"/>
    </source>
</evidence>
<keyword evidence="3 6" id="KW-0812">Transmembrane</keyword>
<keyword evidence="2" id="KW-0813">Transport</keyword>
<feature type="transmembrane region" description="Helical" evidence="6">
    <location>
        <begin position="317"/>
        <end position="338"/>
    </location>
</feature>
<feature type="transmembrane region" description="Helical" evidence="6">
    <location>
        <begin position="276"/>
        <end position="297"/>
    </location>
</feature>
<reference evidence="7 8" key="1">
    <citation type="submission" date="2024-01" db="EMBL/GenBank/DDBJ databases">
        <title>A draft genome for the cacao thread blight pathogen Marasmiellus scandens.</title>
        <authorList>
            <person name="Baruah I.K."/>
            <person name="Leung J."/>
            <person name="Bukari Y."/>
            <person name="Amoako-Attah I."/>
            <person name="Meinhardt L.W."/>
            <person name="Bailey B.A."/>
            <person name="Cohen S.P."/>
        </authorList>
    </citation>
    <scope>NUCLEOTIDE SEQUENCE [LARGE SCALE GENOMIC DNA]</scope>
    <source>
        <strain evidence="7 8">GH-19</strain>
    </source>
</reference>
<evidence type="ECO:0000313" key="8">
    <source>
        <dbReference type="Proteomes" id="UP001498398"/>
    </source>
</evidence>
<evidence type="ECO:0000256" key="6">
    <source>
        <dbReference type="SAM" id="Phobius"/>
    </source>
</evidence>
<evidence type="ECO:0000256" key="5">
    <source>
        <dbReference type="ARBA" id="ARBA00023136"/>
    </source>
</evidence>
<keyword evidence="8" id="KW-1185">Reference proteome</keyword>
<organism evidence="7 8">
    <name type="scientific">Marasmiellus scandens</name>
    <dbReference type="NCBI Taxonomy" id="2682957"/>
    <lineage>
        <taxon>Eukaryota</taxon>
        <taxon>Fungi</taxon>
        <taxon>Dikarya</taxon>
        <taxon>Basidiomycota</taxon>
        <taxon>Agaricomycotina</taxon>
        <taxon>Agaricomycetes</taxon>
        <taxon>Agaricomycetidae</taxon>
        <taxon>Agaricales</taxon>
        <taxon>Marasmiineae</taxon>
        <taxon>Omphalotaceae</taxon>
        <taxon>Marasmiellus</taxon>
    </lineage>
</organism>
<feature type="transmembrane region" description="Helical" evidence="6">
    <location>
        <begin position="212"/>
        <end position="235"/>
    </location>
</feature>
<evidence type="ECO:0000256" key="3">
    <source>
        <dbReference type="ARBA" id="ARBA00022692"/>
    </source>
</evidence>
<dbReference type="PANTHER" id="PTHR43791">
    <property type="entry name" value="PERMEASE-RELATED"/>
    <property type="match status" value="1"/>
</dbReference>
<evidence type="ECO:0000256" key="4">
    <source>
        <dbReference type="ARBA" id="ARBA00022989"/>
    </source>
</evidence>
<feature type="transmembrane region" description="Helical" evidence="6">
    <location>
        <begin position="413"/>
        <end position="432"/>
    </location>
</feature>
<feature type="transmembrane region" description="Helical" evidence="6">
    <location>
        <begin position="444"/>
        <end position="465"/>
    </location>
</feature>
<dbReference type="EMBL" id="JBANRG010000001">
    <property type="protein sequence ID" value="KAK7473099.1"/>
    <property type="molecule type" value="Genomic_DNA"/>
</dbReference>
<comment type="subcellular location">
    <subcellularLocation>
        <location evidence="1">Membrane</location>
        <topology evidence="1">Multi-pass membrane protein</topology>
    </subcellularLocation>
</comment>
<feature type="transmembrane region" description="Helical" evidence="6">
    <location>
        <begin position="150"/>
        <end position="169"/>
    </location>
</feature>
<dbReference type="Gene3D" id="1.20.1250.20">
    <property type="entry name" value="MFS general substrate transporter like domains"/>
    <property type="match status" value="1"/>
</dbReference>
<accession>A0ABR1K6R5</accession>
<feature type="transmembrane region" description="Helical" evidence="6">
    <location>
        <begin position="181"/>
        <end position="200"/>
    </location>
</feature>
<proteinExistence type="predicted"/>
<dbReference type="SUPFAM" id="SSF103473">
    <property type="entry name" value="MFS general substrate transporter"/>
    <property type="match status" value="1"/>
</dbReference>
<feature type="transmembrane region" description="Helical" evidence="6">
    <location>
        <begin position="381"/>
        <end position="401"/>
    </location>
</feature>
<dbReference type="InterPro" id="IPR011701">
    <property type="entry name" value="MFS"/>
</dbReference>
<feature type="transmembrane region" description="Helical" evidence="6">
    <location>
        <begin position="120"/>
        <end position="138"/>
    </location>
</feature>
<comment type="caution">
    <text evidence="7">The sequence shown here is derived from an EMBL/GenBank/DDBJ whole genome shotgun (WGS) entry which is preliminary data.</text>
</comment>
<keyword evidence="4 6" id="KW-1133">Transmembrane helix</keyword>
<dbReference type="Pfam" id="PF07690">
    <property type="entry name" value="MFS_1"/>
    <property type="match status" value="1"/>
</dbReference>
<dbReference type="Proteomes" id="UP001498398">
    <property type="component" value="Unassembled WGS sequence"/>
</dbReference>
<protein>
    <recommendedName>
        <fullName evidence="9">Major facilitator superfamily transporter</fullName>
    </recommendedName>
</protein>
<sequence length="511" mass="57772">MMSDTNTNEKKSLDDLAIHPVLELEKNGGDVLQESDYTEEDYKRILRRIDRYLLPLMWVAYGVQQADKTGLSTQALFGLREDTGLVGQQYSWLSTIFYLAYMVCEFPSSYMMQRVSVGKTLAVLMLLWGIVVLCTGFSQNWTHLMILRTLQGAFECTISPSFLLIIATWYKTNEHTSRSVIWGTANAGFGIIVQLCMYAIGNHAEKHGGLAAWRGISFFLGAITIVLSFFCWFLLGTPREVSWINKEERRMVQARIVANRTGTDAKKNAKWKKDHIIEAFIDPSTWFLFCSVLLSSLPNGGVTSFGNLVYKSFGFTSLQTILYNIPRDVVSIFWFLFVGFSCSRWPGIRFWLMLAAIVPAFVGMLAMSLLPSDTSYRWIKFGMYLMTVTANVNGLFLWLFLPSNVAGRTKKSVVSSILFVAYCTGNAAGSQFFRAKDAPRYVPAITACAICFALQFLSILAWRFYLVYLNRSRDKAAAAQGLTPEQVRELGAANAEKDMTDKQNPHFRYTY</sequence>
<dbReference type="PANTHER" id="PTHR43791:SF7">
    <property type="entry name" value="MAJOR FACILITATOR SUPERFAMILY (MFS) PROFILE DOMAIN-CONTAINING PROTEIN"/>
    <property type="match status" value="1"/>
</dbReference>
<evidence type="ECO:0000256" key="2">
    <source>
        <dbReference type="ARBA" id="ARBA00022448"/>
    </source>
</evidence>
<keyword evidence="5 6" id="KW-0472">Membrane</keyword>
<dbReference type="InterPro" id="IPR036259">
    <property type="entry name" value="MFS_trans_sf"/>
</dbReference>
<gene>
    <name evidence="7" type="ORF">VKT23_001199</name>
</gene>
<feature type="transmembrane region" description="Helical" evidence="6">
    <location>
        <begin position="350"/>
        <end position="369"/>
    </location>
</feature>
<evidence type="ECO:0000313" key="7">
    <source>
        <dbReference type="EMBL" id="KAK7473099.1"/>
    </source>
</evidence>
<evidence type="ECO:0000256" key="1">
    <source>
        <dbReference type="ARBA" id="ARBA00004141"/>
    </source>
</evidence>